<keyword evidence="4" id="KW-0808">Transferase</keyword>
<dbReference type="Proteomes" id="UP000246278">
    <property type="component" value="Unassembled WGS sequence"/>
</dbReference>
<dbReference type="Pfam" id="PF02518">
    <property type="entry name" value="HATPase_c"/>
    <property type="match status" value="1"/>
</dbReference>
<accession>A0A317T9B9</accession>
<dbReference type="SMART" id="SM00387">
    <property type="entry name" value="HATPase_c"/>
    <property type="match status" value="1"/>
</dbReference>
<keyword evidence="5" id="KW-0547">Nucleotide-binding</keyword>
<dbReference type="InterPro" id="IPR005467">
    <property type="entry name" value="His_kinase_dom"/>
</dbReference>
<evidence type="ECO:0000259" key="10">
    <source>
        <dbReference type="PROSITE" id="PS50109"/>
    </source>
</evidence>
<dbReference type="EMBL" id="PDNZ01000001">
    <property type="protein sequence ID" value="PWW83334.1"/>
    <property type="molecule type" value="Genomic_DNA"/>
</dbReference>
<dbReference type="InterPro" id="IPR036890">
    <property type="entry name" value="HATPase_C_sf"/>
</dbReference>
<keyword evidence="6" id="KW-0418">Kinase</keyword>
<dbReference type="SUPFAM" id="SSF55874">
    <property type="entry name" value="ATPase domain of HSP90 chaperone/DNA topoisomerase II/histidine kinase"/>
    <property type="match status" value="1"/>
</dbReference>
<proteinExistence type="predicted"/>
<evidence type="ECO:0000256" key="8">
    <source>
        <dbReference type="ARBA" id="ARBA00023012"/>
    </source>
</evidence>
<comment type="caution">
    <text evidence="11">The sequence shown here is derived from an EMBL/GenBank/DDBJ whole genome shotgun (WGS) entry which is preliminary data.</text>
</comment>
<keyword evidence="8" id="KW-0902">Two-component regulatory system</keyword>
<dbReference type="PROSITE" id="PS50109">
    <property type="entry name" value="HIS_KIN"/>
    <property type="match status" value="1"/>
</dbReference>
<dbReference type="AlphaFoldDB" id="A0A317T9B9"/>
<keyword evidence="9" id="KW-0472">Membrane</keyword>
<feature type="transmembrane region" description="Helical" evidence="9">
    <location>
        <begin position="12"/>
        <end position="29"/>
    </location>
</feature>
<dbReference type="CDD" id="cd00082">
    <property type="entry name" value="HisKA"/>
    <property type="match status" value="1"/>
</dbReference>
<sequence>MNLKIKPYRVPVFFFILALLGLTWWSFGVRQNADEIRRKGQHQIVSGLFNIAESIIYEVDRNNNFQYNHMMVTLEKLVSGSPLTFIFLEQDGKRVFQTSGAPATLSLPSTEGEQFEENHFLFWHKTKIFNDPTFTSTPQPAIEDIEKSHSLNEQRYRTLVMGGEFVRDKQEYAEALGRMYFTQLVAFLCVAAGFIVWFMMIRSRLLTEQLKVERIRLAYIEDLEFGASGLAHETKNPLGIISGIAQQIIRDPAIPDNSRKKLEQIINEVDKTTARLGHFLNFARQKNVKTVALDAQNIIGKVISVLQAEFEEAGVALESECPAFQILADEEMLRQILVNLLLNSLQASSKNGMVTVKLQRNRKHAELVVTDNGCGISPELLPKIHKPYVTGRTEGHGLGMAIVKRYTDNLRWTISISSEINEGTTVTISGIMILKVQGQNT</sequence>
<dbReference type="InterPro" id="IPR003594">
    <property type="entry name" value="HATPase_dom"/>
</dbReference>
<protein>
    <recommendedName>
        <fullName evidence="2">histidine kinase</fullName>
        <ecNumber evidence="2">2.7.13.3</ecNumber>
    </recommendedName>
</protein>
<evidence type="ECO:0000256" key="6">
    <source>
        <dbReference type="ARBA" id="ARBA00022777"/>
    </source>
</evidence>
<dbReference type="EC" id="2.7.13.3" evidence="2"/>
<feature type="transmembrane region" description="Helical" evidence="9">
    <location>
        <begin position="179"/>
        <end position="200"/>
    </location>
</feature>
<dbReference type="OrthoDB" id="9806995at2"/>
<name>A0A317T9B9_9CHLB</name>
<dbReference type="InterPro" id="IPR036097">
    <property type="entry name" value="HisK_dim/P_sf"/>
</dbReference>
<evidence type="ECO:0000256" key="4">
    <source>
        <dbReference type="ARBA" id="ARBA00022679"/>
    </source>
</evidence>
<dbReference type="RefSeq" id="WP_110022215.1">
    <property type="nucleotide sequence ID" value="NZ_PDNZ01000001.1"/>
</dbReference>
<keyword evidence="3" id="KW-0597">Phosphoprotein</keyword>
<dbReference type="SUPFAM" id="SSF47384">
    <property type="entry name" value="Homodimeric domain of signal transducing histidine kinase"/>
    <property type="match status" value="1"/>
</dbReference>
<organism evidence="11 12">
    <name type="scientific">Prosthecochloris marina</name>
    <dbReference type="NCBI Taxonomy" id="2017681"/>
    <lineage>
        <taxon>Bacteria</taxon>
        <taxon>Pseudomonadati</taxon>
        <taxon>Chlorobiota</taxon>
        <taxon>Chlorobiia</taxon>
        <taxon>Chlorobiales</taxon>
        <taxon>Chlorobiaceae</taxon>
        <taxon>Prosthecochloris</taxon>
    </lineage>
</organism>
<evidence type="ECO:0000256" key="7">
    <source>
        <dbReference type="ARBA" id="ARBA00022840"/>
    </source>
</evidence>
<evidence type="ECO:0000313" key="11">
    <source>
        <dbReference type="EMBL" id="PWW83334.1"/>
    </source>
</evidence>
<dbReference type="InterPro" id="IPR003661">
    <property type="entry name" value="HisK_dim/P_dom"/>
</dbReference>
<dbReference type="Gene3D" id="3.30.565.10">
    <property type="entry name" value="Histidine kinase-like ATPase, C-terminal domain"/>
    <property type="match status" value="1"/>
</dbReference>
<dbReference type="GO" id="GO:0000155">
    <property type="term" value="F:phosphorelay sensor kinase activity"/>
    <property type="evidence" value="ECO:0007669"/>
    <property type="project" value="InterPro"/>
</dbReference>
<gene>
    <name evidence="11" type="ORF">CR164_01920</name>
</gene>
<keyword evidence="7" id="KW-0067">ATP-binding</keyword>
<dbReference type="PANTHER" id="PTHR43065:SF10">
    <property type="entry name" value="PEROXIDE STRESS-ACTIVATED HISTIDINE KINASE MAK3"/>
    <property type="match status" value="1"/>
</dbReference>
<evidence type="ECO:0000256" key="2">
    <source>
        <dbReference type="ARBA" id="ARBA00012438"/>
    </source>
</evidence>
<dbReference type="GO" id="GO:0005524">
    <property type="term" value="F:ATP binding"/>
    <property type="evidence" value="ECO:0007669"/>
    <property type="project" value="UniProtKB-KW"/>
</dbReference>
<evidence type="ECO:0000256" key="9">
    <source>
        <dbReference type="SAM" id="Phobius"/>
    </source>
</evidence>
<evidence type="ECO:0000313" key="12">
    <source>
        <dbReference type="Proteomes" id="UP000246278"/>
    </source>
</evidence>
<keyword evidence="9" id="KW-0812">Transmembrane</keyword>
<keyword evidence="12" id="KW-1185">Reference proteome</keyword>
<evidence type="ECO:0000256" key="5">
    <source>
        <dbReference type="ARBA" id="ARBA00022741"/>
    </source>
</evidence>
<comment type="catalytic activity">
    <reaction evidence="1">
        <text>ATP + protein L-histidine = ADP + protein N-phospho-L-histidine.</text>
        <dbReference type="EC" id="2.7.13.3"/>
    </reaction>
</comment>
<dbReference type="PANTHER" id="PTHR43065">
    <property type="entry name" value="SENSOR HISTIDINE KINASE"/>
    <property type="match status" value="1"/>
</dbReference>
<keyword evidence="9" id="KW-1133">Transmembrane helix</keyword>
<reference evidence="12" key="1">
    <citation type="submission" date="2017-10" db="EMBL/GenBank/DDBJ databases">
        <authorList>
            <person name="Gaisin V.A."/>
            <person name="Rysina M.S."/>
            <person name="Grouzdev D.S."/>
        </authorList>
    </citation>
    <scope>NUCLEOTIDE SEQUENCE [LARGE SCALE GENOMIC DNA]</scope>
    <source>
        <strain evidence="12">V1</strain>
    </source>
</reference>
<dbReference type="Gene3D" id="1.10.287.130">
    <property type="match status" value="1"/>
</dbReference>
<feature type="domain" description="Histidine kinase" evidence="10">
    <location>
        <begin position="229"/>
        <end position="434"/>
    </location>
</feature>
<evidence type="ECO:0000256" key="3">
    <source>
        <dbReference type="ARBA" id="ARBA00022553"/>
    </source>
</evidence>
<evidence type="ECO:0000256" key="1">
    <source>
        <dbReference type="ARBA" id="ARBA00000085"/>
    </source>
</evidence>